<dbReference type="GO" id="GO:0005829">
    <property type="term" value="C:cytosol"/>
    <property type="evidence" value="ECO:0007669"/>
    <property type="project" value="TreeGrafter"/>
</dbReference>
<dbReference type="InterPro" id="IPR036412">
    <property type="entry name" value="HAD-like_sf"/>
</dbReference>
<dbReference type="PANTHER" id="PTHR10000:SF8">
    <property type="entry name" value="HAD SUPERFAMILY HYDROLASE-LIKE, TYPE 3"/>
    <property type="match status" value="1"/>
</dbReference>
<keyword evidence="4" id="KW-1185">Reference proteome</keyword>
<dbReference type="Proteomes" id="UP000480929">
    <property type="component" value="Unassembled WGS sequence"/>
</dbReference>
<organism evidence="1 3">
    <name type="scientific">Holdemania massiliensis</name>
    <dbReference type="NCBI Taxonomy" id="1468449"/>
    <lineage>
        <taxon>Bacteria</taxon>
        <taxon>Bacillati</taxon>
        <taxon>Bacillota</taxon>
        <taxon>Erysipelotrichia</taxon>
        <taxon>Erysipelotrichales</taxon>
        <taxon>Erysipelotrichaceae</taxon>
        <taxon>Holdemania</taxon>
    </lineage>
</organism>
<dbReference type="Proteomes" id="UP000433575">
    <property type="component" value="Unassembled WGS sequence"/>
</dbReference>
<reference evidence="3 4" key="1">
    <citation type="journal article" date="2019" name="Nat. Med.">
        <title>A library of human gut bacterial isolates paired with longitudinal multiomics data enables mechanistic microbiome research.</title>
        <authorList>
            <person name="Poyet M."/>
            <person name="Groussin M."/>
            <person name="Gibbons S.M."/>
            <person name="Avila-Pacheco J."/>
            <person name="Jiang X."/>
            <person name="Kearney S.M."/>
            <person name="Perrotta A.R."/>
            <person name="Berdy B."/>
            <person name="Zhao S."/>
            <person name="Lieberman T.D."/>
            <person name="Swanson P.K."/>
            <person name="Smith M."/>
            <person name="Roesemann S."/>
            <person name="Alexander J.E."/>
            <person name="Rich S.A."/>
            <person name="Livny J."/>
            <person name="Vlamakis H."/>
            <person name="Clish C."/>
            <person name="Bullock K."/>
            <person name="Deik A."/>
            <person name="Scott J."/>
            <person name="Pierce K.A."/>
            <person name="Xavier R.J."/>
            <person name="Alm E.J."/>
        </authorList>
    </citation>
    <scope>NUCLEOTIDE SEQUENCE [LARGE SCALE GENOMIC DNA]</scope>
    <source>
        <strain evidence="1 3">BIOML-A4</strain>
        <strain evidence="2 4">BIOML-A5</strain>
    </source>
</reference>
<dbReference type="EMBL" id="WKPJ01000002">
    <property type="protein sequence ID" value="MSA88073.1"/>
    <property type="molecule type" value="Genomic_DNA"/>
</dbReference>
<dbReference type="Pfam" id="PF08282">
    <property type="entry name" value="Hydrolase_3"/>
    <property type="match status" value="1"/>
</dbReference>
<evidence type="ECO:0000313" key="3">
    <source>
        <dbReference type="Proteomes" id="UP000433575"/>
    </source>
</evidence>
<evidence type="ECO:0000313" key="2">
    <source>
        <dbReference type="EMBL" id="MSC31828.1"/>
    </source>
</evidence>
<keyword evidence="1" id="KW-0378">Hydrolase</keyword>
<proteinExistence type="predicted"/>
<dbReference type="Gene3D" id="3.30.1240.10">
    <property type="match status" value="1"/>
</dbReference>
<dbReference type="AlphaFoldDB" id="A0A6N7S2F8"/>
<dbReference type="NCBIfam" id="TIGR01484">
    <property type="entry name" value="HAD-SF-IIB"/>
    <property type="match status" value="1"/>
</dbReference>
<protein>
    <submittedName>
        <fullName evidence="1">HAD-IIB family hydrolase</fullName>
    </submittedName>
</protein>
<dbReference type="InterPro" id="IPR006379">
    <property type="entry name" value="HAD-SF_hydro_IIB"/>
</dbReference>
<accession>A0A6N7S2F8</accession>
<dbReference type="PANTHER" id="PTHR10000">
    <property type="entry name" value="PHOSPHOSERINE PHOSPHATASE"/>
    <property type="match status" value="1"/>
</dbReference>
<dbReference type="OrthoDB" id="306707at2"/>
<gene>
    <name evidence="2" type="ORF">GKD88_01635</name>
    <name evidence="1" type="ORF">GKE08_01835</name>
</gene>
<dbReference type="GO" id="GO:0000287">
    <property type="term" value="F:magnesium ion binding"/>
    <property type="evidence" value="ECO:0007669"/>
    <property type="project" value="TreeGrafter"/>
</dbReference>
<evidence type="ECO:0000313" key="1">
    <source>
        <dbReference type="EMBL" id="MSA88073.1"/>
    </source>
</evidence>
<evidence type="ECO:0000313" key="4">
    <source>
        <dbReference type="Proteomes" id="UP000480929"/>
    </source>
</evidence>
<dbReference type="InterPro" id="IPR023214">
    <property type="entry name" value="HAD_sf"/>
</dbReference>
<dbReference type="Gene3D" id="3.40.50.1000">
    <property type="entry name" value="HAD superfamily/HAD-like"/>
    <property type="match status" value="1"/>
</dbReference>
<dbReference type="GO" id="GO:0016791">
    <property type="term" value="F:phosphatase activity"/>
    <property type="evidence" value="ECO:0007669"/>
    <property type="project" value="UniProtKB-ARBA"/>
</dbReference>
<sequence length="281" mass="31935">MFSQYNDKQYRILFVRKLKKRKRRRTVSMKVLASDFDGTLFFKGQFKSEDLKQIRTFQKQGHQFGLCTGRPLSGVAAAVQGRLRCDFMILSSGALILDHAGRTLYKACLDREMAFRLSGSLDKEIDFYYQTSEGTFCQRRDDGQIPPSASILTAIPYRVFSQLDELPGEIFGLSLYAATEDRARLEADRINRTFAELEAFQNEVWIDVARRGCSKGFGIELLKRHLQLKTIAGIGDSYNDIPLLRSTSPSFTFHTSPSSVRQEAQIVVSSLAEALERLMEK</sequence>
<name>A0A6N7S2F8_9FIRM</name>
<dbReference type="EMBL" id="WKPI01000002">
    <property type="protein sequence ID" value="MSC31828.1"/>
    <property type="molecule type" value="Genomic_DNA"/>
</dbReference>
<comment type="caution">
    <text evidence="1">The sequence shown here is derived from an EMBL/GenBank/DDBJ whole genome shotgun (WGS) entry which is preliminary data.</text>
</comment>
<dbReference type="SUPFAM" id="SSF56784">
    <property type="entry name" value="HAD-like"/>
    <property type="match status" value="1"/>
</dbReference>